<evidence type="ECO:0000313" key="6">
    <source>
        <dbReference type="Proteomes" id="UP000246800"/>
    </source>
</evidence>
<proteinExistence type="predicted"/>
<evidence type="ECO:0000313" key="4">
    <source>
        <dbReference type="EMBL" id="PWZ73443.1"/>
    </source>
</evidence>
<evidence type="ECO:0000313" key="8">
    <source>
        <dbReference type="Proteomes" id="UP000600220"/>
    </source>
</evidence>
<reference evidence="5" key="2">
    <citation type="journal article" date="2018" name="Vet. Microbiol.">
        <title>Methicillin-resistant staphylococci amongst veterinary personnel, personnel-owned pets, patients and the hospital environment of two small animal veterinary hospitals.</title>
        <authorList>
            <person name="Worthing K.A."/>
            <person name="Brown J."/>
            <person name="Gerber L."/>
            <person name="Abraham S."/>
            <person name="Trott D."/>
            <person name="Norris J.M."/>
        </authorList>
    </citation>
    <scope>NUCLEOTIDE SEQUENCE</scope>
    <source>
        <strain evidence="5">ST496-2</strain>
    </source>
</reference>
<feature type="chain" id="PRO_5015051659" evidence="2">
    <location>
        <begin position="20"/>
        <end position="132"/>
    </location>
</feature>
<evidence type="ECO:0000256" key="1">
    <source>
        <dbReference type="SAM" id="MobiDB-lite"/>
    </source>
</evidence>
<evidence type="ECO:0000256" key="2">
    <source>
        <dbReference type="SAM" id="SignalP"/>
    </source>
</evidence>
<dbReference type="RefSeq" id="WP_014613615.1">
    <property type="nucleotide sequence ID" value="NZ_AP019372.1"/>
</dbReference>
<reference evidence="7" key="3">
    <citation type="journal article" date="2018" name="Vet. Microbiol.">
        <title>Molecular epidemiology of methicillin-resistant staphylococci amongst veterinary personnel, personnel-owned pets, patients and the hospital environment of two companion animal veterinary hospitals.</title>
        <authorList>
            <person name="Worthing K.A."/>
            <person name="Brown J."/>
            <person name="Gerber L."/>
            <person name="Abraham S."/>
            <person name="Trott D."/>
            <person name="Norris J.M."/>
        </authorList>
    </citation>
    <scope>NUCLEOTIDE SEQUENCE [LARGE SCALE GENOMIC DNA]</scope>
    <source>
        <strain evidence="7">ST496-2</strain>
    </source>
</reference>
<dbReference type="Proteomes" id="UP000246800">
    <property type="component" value="Unassembled WGS sequence"/>
</dbReference>
<name>A0A161UFB8_STAPS</name>
<organism evidence="4 6">
    <name type="scientific">Staphylococcus pseudintermedius</name>
    <dbReference type="NCBI Taxonomy" id="283734"/>
    <lineage>
        <taxon>Bacteria</taxon>
        <taxon>Bacillati</taxon>
        <taxon>Bacillota</taxon>
        <taxon>Bacilli</taxon>
        <taxon>Bacillales</taxon>
        <taxon>Staphylococcaceae</taxon>
        <taxon>Staphylococcus</taxon>
        <taxon>Staphylococcus intermedius group</taxon>
    </lineage>
</organism>
<dbReference type="EMBL" id="QQPC01000015">
    <property type="protein sequence ID" value="REA83170.1"/>
    <property type="molecule type" value="Genomic_DNA"/>
</dbReference>
<feature type="compositionally biased region" description="Basic and acidic residues" evidence="1">
    <location>
        <begin position="66"/>
        <end position="93"/>
    </location>
</feature>
<dbReference type="EMBL" id="QEIT01000069">
    <property type="protein sequence ID" value="PWZ73443.1"/>
    <property type="molecule type" value="Genomic_DNA"/>
</dbReference>
<feature type="region of interest" description="Disordered" evidence="1">
    <location>
        <begin position="36"/>
        <end position="132"/>
    </location>
</feature>
<dbReference type="GeneID" id="93823142"/>
<dbReference type="EMBL" id="AAXKXX010000008">
    <property type="protein sequence ID" value="EGQ4384851.1"/>
    <property type="molecule type" value="Genomic_DNA"/>
</dbReference>
<keyword evidence="8" id="KW-1185">Reference proteome</keyword>
<dbReference type="OMA" id="KQDPKGY"/>
<reference evidence="3 8" key="4">
    <citation type="submission" date="2018-11" db="EMBL/GenBank/DDBJ databases">
        <authorList>
            <consortium name="Veterinary Laboratory Investigation and Response Network"/>
        </authorList>
    </citation>
    <scope>NUCLEOTIDE SEQUENCE [LARGE SCALE GENOMIC DNA]</scope>
    <source>
        <strain evidence="3 8">SPSE-18-VL-LA-PA-Ryan-0021</strain>
    </source>
</reference>
<dbReference type="eggNOG" id="ENOG5033GQN">
    <property type="taxonomic scope" value="Bacteria"/>
</dbReference>
<reference evidence="4 6" key="1">
    <citation type="journal article" date="2018" name="Vet. Microbiol.">
        <title>Clonal diversity and geographic distribution of methicillin-resistant Staphylococcus pseudintermedius from Australian animals: Discovery of novel sequence types.</title>
        <authorList>
            <person name="Worthing K.A."/>
            <person name="Abraham S."/>
            <person name="Coombs G.W."/>
            <person name="Pang S."/>
            <person name="Saputra S."/>
            <person name="Jordan D."/>
            <person name="Trott D.J."/>
            <person name="Norris J.M."/>
        </authorList>
    </citation>
    <scope>NUCLEOTIDE SEQUENCE [LARGE SCALE GENOMIC DNA]</scope>
    <source>
        <strain evidence="4 6">ST525 1</strain>
    </source>
</reference>
<feature type="compositionally biased region" description="Basic and acidic residues" evidence="1">
    <location>
        <begin position="36"/>
        <end position="52"/>
    </location>
</feature>
<evidence type="ECO:0000313" key="7">
    <source>
        <dbReference type="Proteomes" id="UP000256409"/>
    </source>
</evidence>
<dbReference type="Proteomes" id="UP000256409">
    <property type="component" value="Unassembled WGS sequence"/>
</dbReference>
<dbReference type="Proteomes" id="UP000600220">
    <property type="component" value="Unassembled WGS sequence"/>
</dbReference>
<gene>
    <name evidence="4" type="ORF">DD902_10940</name>
    <name evidence="5" type="ORF">DV961_03480</name>
    <name evidence="3" type="ORF">EGV54_07050</name>
</gene>
<comment type="caution">
    <text evidence="4">The sequence shown here is derived from an EMBL/GenBank/DDBJ whole genome shotgun (WGS) entry which is preliminary data.</text>
</comment>
<sequence length="132" mass="14922">MAKSGKLFKAILGIGGAVAAVVLSNKQNRENLKQEYQKYKENPEDYKKRAQEKAAQVSEAATQEFNKVKEDPKAYINEAKQDPKSFINEKKEQLLNSEQQDNLDDREALFDDEGGGDSSHNLHVVRDNEPNK</sequence>
<feature type="signal peptide" evidence="2">
    <location>
        <begin position="1"/>
        <end position="19"/>
    </location>
</feature>
<protein>
    <submittedName>
        <fullName evidence="4">YtxH domain-containing protein</fullName>
    </submittedName>
</protein>
<dbReference type="OrthoDB" id="2398655at2"/>
<accession>A0A161UFB8</accession>
<dbReference type="AlphaFoldDB" id="A0A161UFB8"/>
<keyword evidence="2" id="KW-0732">Signal</keyword>
<evidence type="ECO:0000313" key="3">
    <source>
        <dbReference type="EMBL" id="EGQ4384851.1"/>
    </source>
</evidence>
<evidence type="ECO:0000313" key="5">
    <source>
        <dbReference type="EMBL" id="REA83170.1"/>
    </source>
</evidence>